<proteinExistence type="predicted"/>
<dbReference type="EMBL" id="JBEDUW010000002">
    <property type="protein sequence ID" value="KAK9945411.1"/>
    <property type="molecule type" value="Genomic_DNA"/>
</dbReference>
<name>A0AAW1Y9G0_RUBAR</name>
<sequence>MEEKKKHSLLPLGICHRLFTFIMNSLIAKSLVQRVTLSSHHPMPQDSSYGVVSMDDQQPLVPSKLNGADHVYLQQARHTPEDNSGYEIRVHYKQTGDGDSSHSTMRNNSTATHKVSLSNNIQEVKPVFTSASQVKDPKRSLRIGGIADGAELEKQKDNKKKGMMLMSNEKSMLAMVDEEDERSKLPLRRARPLFYVAPNINEKSDEFIRSRKEAMRRSQSL</sequence>
<keyword evidence="2" id="KW-1185">Reference proteome</keyword>
<gene>
    <name evidence="1" type="ORF">M0R45_010931</name>
</gene>
<comment type="caution">
    <text evidence="1">The sequence shown here is derived from an EMBL/GenBank/DDBJ whole genome shotgun (WGS) entry which is preliminary data.</text>
</comment>
<protein>
    <submittedName>
        <fullName evidence="1">Uncharacterized protein</fullName>
    </submittedName>
</protein>
<evidence type="ECO:0000313" key="1">
    <source>
        <dbReference type="EMBL" id="KAK9945411.1"/>
    </source>
</evidence>
<evidence type="ECO:0000313" key="2">
    <source>
        <dbReference type="Proteomes" id="UP001457282"/>
    </source>
</evidence>
<accession>A0AAW1Y9G0</accession>
<organism evidence="1 2">
    <name type="scientific">Rubus argutus</name>
    <name type="common">Southern blackberry</name>
    <dbReference type="NCBI Taxonomy" id="59490"/>
    <lineage>
        <taxon>Eukaryota</taxon>
        <taxon>Viridiplantae</taxon>
        <taxon>Streptophyta</taxon>
        <taxon>Embryophyta</taxon>
        <taxon>Tracheophyta</taxon>
        <taxon>Spermatophyta</taxon>
        <taxon>Magnoliopsida</taxon>
        <taxon>eudicotyledons</taxon>
        <taxon>Gunneridae</taxon>
        <taxon>Pentapetalae</taxon>
        <taxon>rosids</taxon>
        <taxon>fabids</taxon>
        <taxon>Rosales</taxon>
        <taxon>Rosaceae</taxon>
        <taxon>Rosoideae</taxon>
        <taxon>Rosoideae incertae sedis</taxon>
        <taxon>Rubus</taxon>
    </lineage>
</organism>
<dbReference type="Proteomes" id="UP001457282">
    <property type="component" value="Unassembled WGS sequence"/>
</dbReference>
<dbReference type="AlphaFoldDB" id="A0AAW1Y9G0"/>
<reference evidence="1 2" key="1">
    <citation type="journal article" date="2023" name="G3 (Bethesda)">
        <title>A chromosome-length genome assembly and annotation of blackberry (Rubus argutus, cv. 'Hillquist').</title>
        <authorList>
            <person name="Bruna T."/>
            <person name="Aryal R."/>
            <person name="Dudchenko O."/>
            <person name="Sargent D.J."/>
            <person name="Mead D."/>
            <person name="Buti M."/>
            <person name="Cavallini A."/>
            <person name="Hytonen T."/>
            <person name="Andres J."/>
            <person name="Pham M."/>
            <person name="Weisz D."/>
            <person name="Mascagni F."/>
            <person name="Usai G."/>
            <person name="Natali L."/>
            <person name="Bassil N."/>
            <person name="Fernandez G.E."/>
            <person name="Lomsadze A."/>
            <person name="Armour M."/>
            <person name="Olukolu B."/>
            <person name="Poorten T."/>
            <person name="Britton C."/>
            <person name="Davik J."/>
            <person name="Ashrafi H."/>
            <person name="Aiden E.L."/>
            <person name="Borodovsky M."/>
            <person name="Worthington M."/>
        </authorList>
    </citation>
    <scope>NUCLEOTIDE SEQUENCE [LARGE SCALE GENOMIC DNA]</scope>
    <source>
        <strain evidence="1">PI 553951</strain>
    </source>
</reference>